<dbReference type="AlphaFoldDB" id="A0A1Y2EJJ8"/>
<dbReference type="GO" id="GO:0007020">
    <property type="term" value="P:microtubule nucleation"/>
    <property type="evidence" value="ECO:0007669"/>
    <property type="project" value="InterPro"/>
</dbReference>
<dbReference type="Pfam" id="PF04130">
    <property type="entry name" value="GCP_C_terminal"/>
    <property type="match status" value="1"/>
</dbReference>
<dbReference type="GO" id="GO:0000278">
    <property type="term" value="P:mitotic cell cycle"/>
    <property type="evidence" value="ECO:0007669"/>
    <property type="project" value="TreeGrafter"/>
</dbReference>
<comment type="subcellular location">
    <subcellularLocation>
        <location evidence="5">Cytoplasm</location>
        <location evidence="5">Cytoskeleton</location>
        <location evidence="5">Microtubule organizing center</location>
    </subcellularLocation>
</comment>
<evidence type="ECO:0000256" key="1">
    <source>
        <dbReference type="ARBA" id="ARBA00010337"/>
    </source>
</evidence>
<organism evidence="10 11">
    <name type="scientific">Pseudomassariella vexata</name>
    <dbReference type="NCBI Taxonomy" id="1141098"/>
    <lineage>
        <taxon>Eukaryota</taxon>
        <taxon>Fungi</taxon>
        <taxon>Dikarya</taxon>
        <taxon>Ascomycota</taxon>
        <taxon>Pezizomycotina</taxon>
        <taxon>Sordariomycetes</taxon>
        <taxon>Xylariomycetidae</taxon>
        <taxon>Amphisphaeriales</taxon>
        <taxon>Pseudomassariaceae</taxon>
        <taxon>Pseudomassariella</taxon>
    </lineage>
</organism>
<keyword evidence="2 5" id="KW-0963">Cytoplasm</keyword>
<dbReference type="GO" id="GO:0005874">
    <property type="term" value="C:microtubule"/>
    <property type="evidence" value="ECO:0007669"/>
    <property type="project" value="UniProtKB-KW"/>
</dbReference>
<evidence type="ECO:0000256" key="6">
    <source>
        <dbReference type="SAM" id="MobiDB-lite"/>
    </source>
</evidence>
<proteinExistence type="inferred from homology"/>
<dbReference type="GO" id="GO:0000922">
    <property type="term" value="C:spindle pole"/>
    <property type="evidence" value="ECO:0007669"/>
    <property type="project" value="InterPro"/>
</dbReference>
<reference evidence="10 11" key="1">
    <citation type="submission" date="2016-07" db="EMBL/GenBank/DDBJ databases">
        <title>Pervasive Adenine N6-methylation of Active Genes in Fungi.</title>
        <authorList>
            <consortium name="DOE Joint Genome Institute"/>
            <person name="Mondo S.J."/>
            <person name="Dannebaum R.O."/>
            <person name="Kuo R.C."/>
            <person name="Labutti K."/>
            <person name="Haridas S."/>
            <person name="Kuo A."/>
            <person name="Salamov A."/>
            <person name="Ahrendt S.R."/>
            <person name="Lipzen A."/>
            <person name="Sullivan W."/>
            <person name="Andreopoulos W.B."/>
            <person name="Clum A."/>
            <person name="Lindquist E."/>
            <person name="Daum C."/>
            <person name="Ramamoorthy G.K."/>
            <person name="Gryganskyi A."/>
            <person name="Culley D."/>
            <person name="Magnuson J.K."/>
            <person name="James T.Y."/>
            <person name="O'Malley M.A."/>
            <person name="Stajich J.E."/>
            <person name="Spatafora J.W."/>
            <person name="Visel A."/>
            <person name="Grigoriev I.V."/>
        </authorList>
    </citation>
    <scope>NUCLEOTIDE SEQUENCE [LARGE SCALE GENOMIC DNA]</scope>
    <source>
        <strain evidence="10 11">CBS 129021</strain>
    </source>
</reference>
<dbReference type="InterPro" id="IPR059169">
    <property type="entry name" value="GCP5_N_ext"/>
</dbReference>
<dbReference type="InterPro" id="IPR042241">
    <property type="entry name" value="GCP_C_sf"/>
</dbReference>
<dbReference type="InterPro" id="IPR040457">
    <property type="entry name" value="GCP_C"/>
</dbReference>
<keyword evidence="3 5" id="KW-0493">Microtubule</keyword>
<keyword evidence="11" id="KW-1185">Reference proteome</keyword>
<comment type="similarity">
    <text evidence="1 5">Belongs to the TUBGCP family.</text>
</comment>
<dbReference type="InterPro" id="IPR032797">
    <property type="entry name" value="Mod21_N"/>
</dbReference>
<evidence type="ECO:0000259" key="9">
    <source>
        <dbReference type="Pfam" id="PF17681"/>
    </source>
</evidence>
<protein>
    <recommendedName>
        <fullName evidence="5">Spindle pole body component</fullName>
    </recommendedName>
</protein>
<dbReference type="GO" id="GO:0051225">
    <property type="term" value="P:spindle assembly"/>
    <property type="evidence" value="ECO:0007669"/>
    <property type="project" value="TreeGrafter"/>
</dbReference>
<dbReference type="GO" id="GO:0043015">
    <property type="term" value="F:gamma-tubulin binding"/>
    <property type="evidence" value="ECO:0007669"/>
    <property type="project" value="InterPro"/>
</dbReference>
<evidence type="ECO:0000313" key="10">
    <source>
        <dbReference type="EMBL" id="ORY71667.1"/>
    </source>
</evidence>
<dbReference type="GO" id="GO:0031122">
    <property type="term" value="P:cytoplasmic microtubule organization"/>
    <property type="evidence" value="ECO:0007669"/>
    <property type="project" value="TreeGrafter"/>
</dbReference>
<dbReference type="OrthoDB" id="66546at2759"/>
<evidence type="ECO:0000259" key="8">
    <source>
        <dbReference type="Pfam" id="PF14609"/>
    </source>
</evidence>
<feature type="domain" description="Gamma tubulin complex component protein N-terminal" evidence="9">
    <location>
        <begin position="233"/>
        <end position="538"/>
    </location>
</feature>
<dbReference type="CDD" id="cd22572">
    <property type="entry name" value="GCP5_NTD"/>
    <property type="match status" value="1"/>
</dbReference>
<dbReference type="RefSeq" id="XP_040721259.1">
    <property type="nucleotide sequence ID" value="XM_040859168.1"/>
</dbReference>
<dbReference type="GO" id="GO:0051321">
    <property type="term" value="P:meiotic cell cycle"/>
    <property type="evidence" value="ECO:0007669"/>
    <property type="project" value="TreeGrafter"/>
</dbReference>
<dbReference type="Proteomes" id="UP000193689">
    <property type="component" value="Unassembled WGS sequence"/>
</dbReference>
<dbReference type="PANTHER" id="PTHR19302">
    <property type="entry name" value="GAMMA TUBULIN COMPLEX PROTEIN"/>
    <property type="match status" value="1"/>
</dbReference>
<feature type="compositionally biased region" description="Polar residues" evidence="6">
    <location>
        <begin position="171"/>
        <end position="181"/>
    </location>
</feature>
<dbReference type="GO" id="GO:0000930">
    <property type="term" value="C:gamma-tubulin complex"/>
    <property type="evidence" value="ECO:0007669"/>
    <property type="project" value="TreeGrafter"/>
</dbReference>
<sequence>MAFAARLTELTEELITVITSSSSQSDVERLNVLRESSLRKLRYNNFLRTNQFNVDDHLNGLEEHFRVLNRDELADALRENLDALSLISTKFTPEMLHFLLELSDQPVKKSKLFDLELLRQPKEDPGAKLTWDEIAQEDGWATDRQLWQKVDFTNDSSDDDYADEDFEGSVKSESTTQSSLEAQHRPRPTDYVIDVRDEDVLKELDDSQSWRTTPHRTSAGKPHRVIISEIQAVREVLFMLNGLPNDLFGPRGEPLTRFQLKHASWETCRALLGSFGEYGRQIQILRDFTSKPQKIPLMQVFADVVQKRLRYFDQKTSAIQCLLVDIKADTVISLVKLLQEVQPHVTPLLSLSNIIQQLDREKYPHPFRYLELLFESAGIAQLENNNSIYEFLGTIFFECFQIYLRPIRRWMEEGDLLEGDKTFFITKAKVQVPMSQVWQDQYRLRRTPDGALHVPGFLQPASNRIFTTGKSVIILKLLGRHETRQEQMPEPNLDFAGLGASEFGHFAPFSEIFNVAFESWMESKHHAASVTLRHALFDSCGMWSVLDALHHVYLMADGSRADALAFGIFNNIDLLNPKWHDRFTLTGQAHEAFATIVDSHRLSVSGSGHHAQEDIVVARRSVRHCLPAITIAYRMAWPVRIILSDDSIAQYQAVFTLLLQLRRATYVLKQQRLVSQAMSDSCPEQAIYFGLRSKLLWFTSSLQFYLLNIVIGPLTSKLREDLGRAEDVDAMIAVHATFSKRMLDEACLNSRLNAIHQCILDILDLAIRLEDTRKFEAERDAEETQELSRLSVMRSPMDSGKSHGERFLKVSEEEDESFLSEQDHSAVTADADRTYLEVLREIRRDFDKHLRFISGGLKGVARASGDAAARKWDTLAEMFEVGAPHQLW</sequence>
<evidence type="ECO:0000259" key="7">
    <source>
        <dbReference type="Pfam" id="PF04130"/>
    </source>
</evidence>
<dbReference type="STRING" id="1141098.A0A1Y2EJJ8"/>
<dbReference type="InParanoid" id="A0A1Y2EJJ8"/>
<dbReference type="Pfam" id="PF14609">
    <property type="entry name" value="GCP5-Mod21_N"/>
    <property type="match status" value="1"/>
</dbReference>
<feature type="compositionally biased region" description="Acidic residues" evidence="6">
    <location>
        <begin position="156"/>
        <end position="167"/>
    </location>
</feature>
<feature type="domain" description="Gamma tubulin complex component C-terminal" evidence="7">
    <location>
        <begin position="546"/>
        <end position="860"/>
    </location>
</feature>
<dbReference type="Gene3D" id="1.20.120.1900">
    <property type="entry name" value="Gamma-tubulin complex, C-terminal domain"/>
    <property type="match status" value="1"/>
</dbReference>
<keyword evidence="4 5" id="KW-0206">Cytoskeleton</keyword>
<dbReference type="GO" id="GO:0051011">
    <property type="term" value="F:microtubule minus-end binding"/>
    <property type="evidence" value="ECO:0007669"/>
    <property type="project" value="TreeGrafter"/>
</dbReference>
<evidence type="ECO:0000256" key="5">
    <source>
        <dbReference type="RuleBase" id="RU363050"/>
    </source>
</evidence>
<dbReference type="GO" id="GO:0005816">
    <property type="term" value="C:spindle pole body"/>
    <property type="evidence" value="ECO:0007669"/>
    <property type="project" value="UniProtKB-ARBA"/>
</dbReference>
<dbReference type="InterPro" id="IPR041470">
    <property type="entry name" value="GCP_N"/>
</dbReference>
<dbReference type="Pfam" id="PF17681">
    <property type="entry name" value="GCP_N_terminal"/>
    <property type="match status" value="1"/>
</dbReference>
<comment type="caution">
    <text evidence="10">The sequence shown here is derived from an EMBL/GenBank/DDBJ whole genome shotgun (WGS) entry which is preliminary data.</text>
</comment>
<evidence type="ECO:0000256" key="4">
    <source>
        <dbReference type="ARBA" id="ARBA00023212"/>
    </source>
</evidence>
<evidence type="ECO:0000256" key="2">
    <source>
        <dbReference type="ARBA" id="ARBA00022490"/>
    </source>
</evidence>
<dbReference type="EMBL" id="MCFJ01000001">
    <property type="protein sequence ID" value="ORY71667.1"/>
    <property type="molecule type" value="Genomic_DNA"/>
</dbReference>
<feature type="region of interest" description="Disordered" evidence="6">
    <location>
        <begin position="155"/>
        <end position="187"/>
    </location>
</feature>
<feature type="domain" description="Gamma-Tubulin ring complex non-core subunit mod21 N-terminal" evidence="8">
    <location>
        <begin position="67"/>
        <end position="159"/>
    </location>
</feature>
<dbReference type="GeneID" id="63775380"/>
<accession>A0A1Y2EJJ8</accession>
<evidence type="ECO:0000313" key="11">
    <source>
        <dbReference type="Proteomes" id="UP000193689"/>
    </source>
</evidence>
<evidence type="ECO:0000256" key="3">
    <source>
        <dbReference type="ARBA" id="ARBA00022701"/>
    </source>
</evidence>
<gene>
    <name evidence="10" type="ORF">BCR38DRAFT_417694</name>
</gene>
<dbReference type="PANTHER" id="PTHR19302:SF33">
    <property type="entry name" value="GAMMA-TUBULIN COMPLEX COMPONENT 5"/>
    <property type="match status" value="1"/>
</dbReference>
<name>A0A1Y2EJJ8_9PEZI</name>
<dbReference type="InterPro" id="IPR007259">
    <property type="entry name" value="GCP"/>
</dbReference>